<dbReference type="SUPFAM" id="SSF103481">
    <property type="entry name" value="Multidrug resistance efflux transporter EmrE"/>
    <property type="match status" value="2"/>
</dbReference>
<keyword evidence="1" id="KW-1133">Transmembrane helix</keyword>
<dbReference type="RefSeq" id="WP_086450838.1">
    <property type="nucleotide sequence ID" value="NZ_MSPP01000002.1"/>
</dbReference>
<feature type="transmembrane region" description="Helical" evidence="1">
    <location>
        <begin position="181"/>
        <end position="202"/>
    </location>
</feature>
<feature type="transmembrane region" description="Helical" evidence="1">
    <location>
        <begin position="37"/>
        <end position="54"/>
    </location>
</feature>
<dbReference type="GO" id="GO:0016020">
    <property type="term" value="C:membrane"/>
    <property type="evidence" value="ECO:0007669"/>
    <property type="project" value="InterPro"/>
</dbReference>
<keyword evidence="1" id="KW-0812">Transmembrane</keyword>
<feature type="transmembrane region" description="Helical" evidence="1">
    <location>
        <begin position="208"/>
        <end position="227"/>
    </location>
</feature>
<feature type="transmembrane region" description="Helical" evidence="1">
    <location>
        <begin position="75"/>
        <end position="95"/>
    </location>
</feature>
<dbReference type="PANTHER" id="PTHR22911:SF103">
    <property type="entry name" value="BLR2811 PROTEIN"/>
    <property type="match status" value="1"/>
</dbReference>
<dbReference type="PANTHER" id="PTHR22911">
    <property type="entry name" value="ACYL-MALONYL CONDENSING ENZYME-RELATED"/>
    <property type="match status" value="1"/>
</dbReference>
<dbReference type="InterPro" id="IPR037185">
    <property type="entry name" value="EmrE-like"/>
</dbReference>
<proteinExistence type="predicted"/>
<reference evidence="3 4" key="1">
    <citation type="submission" date="2016-12" db="EMBL/GenBank/DDBJ databases">
        <title>The draft genome sequence of HSLHS2.</title>
        <authorList>
            <person name="Hu D."/>
            <person name="Wang L."/>
            <person name="Shao Z."/>
        </authorList>
    </citation>
    <scope>NUCLEOTIDE SEQUENCE [LARGE SCALE GENOMIC DNA]</scope>
    <source>
        <strain evidence="3">MCCC 1A06712</strain>
    </source>
</reference>
<organism evidence="3 4">
    <name type="scientific">Marivivens niveibacter</name>
    <dbReference type="NCBI Taxonomy" id="1930667"/>
    <lineage>
        <taxon>Bacteria</taxon>
        <taxon>Pseudomonadati</taxon>
        <taxon>Pseudomonadota</taxon>
        <taxon>Alphaproteobacteria</taxon>
        <taxon>Rhodobacterales</taxon>
        <taxon>Paracoccaceae</taxon>
        <taxon>Marivivens group</taxon>
        <taxon>Marivivens</taxon>
    </lineage>
</organism>
<dbReference type="InterPro" id="IPR000620">
    <property type="entry name" value="EamA_dom"/>
</dbReference>
<evidence type="ECO:0000313" key="3">
    <source>
        <dbReference type="EMBL" id="OUD09491.1"/>
    </source>
</evidence>
<keyword evidence="4" id="KW-1185">Reference proteome</keyword>
<feature type="transmembrane region" description="Helical" evidence="1">
    <location>
        <begin position="148"/>
        <end position="169"/>
    </location>
</feature>
<evidence type="ECO:0000256" key="1">
    <source>
        <dbReference type="SAM" id="Phobius"/>
    </source>
</evidence>
<dbReference type="EMBL" id="MSPP01000002">
    <property type="protein sequence ID" value="OUD09491.1"/>
    <property type="molecule type" value="Genomic_DNA"/>
</dbReference>
<gene>
    <name evidence="3" type="ORF">BVC71_06475</name>
</gene>
<dbReference type="Proteomes" id="UP000194664">
    <property type="component" value="Unassembled WGS sequence"/>
</dbReference>
<feature type="transmembrane region" description="Helical" evidence="1">
    <location>
        <begin position="101"/>
        <end position="118"/>
    </location>
</feature>
<feature type="transmembrane region" description="Helical" evidence="1">
    <location>
        <begin position="239"/>
        <end position="258"/>
    </location>
</feature>
<protein>
    <submittedName>
        <fullName evidence="3">EamA family transporter</fullName>
    </submittedName>
</protein>
<dbReference type="AlphaFoldDB" id="A0A251WYW2"/>
<feature type="domain" description="EamA" evidence="2">
    <location>
        <begin position="153"/>
        <end position="279"/>
    </location>
</feature>
<feature type="transmembrane region" description="Helical" evidence="1">
    <location>
        <begin position="264"/>
        <end position="282"/>
    </location>
</feature>
<feature type="domain" description="EamA" evidence="2">
    <location>
        <begin position="8"/>
        <end position="142"/>
    </location>
</feature>
<evidence type="ECO:0000313" key="4">
    <source>
        <dbReference type="Proteomes" id="UP000194664"/>
    </source>
</evidence>
<dbReference type="OrthoDB" id="9807937at2"/>
<name>A0A251WYW2_9RHOB</name>
<sequence length="301" mass="33394">MTEQNNRMGIWMMVLVTFIFSVQDAASRHLGELYDIRFIVMVRFWFFALFAVALSYRATGSAFGALKTKQPIAQFFRALIMVLEIGIMVVAFTKLGLVETHAIFACYPLIIAALSGPILGESVGWRRWVAIGIGFIGVLIILQPSDGVFSLVSLWAVVPTVMFATYGIMNRYVARKDSAATSFFWMGVFGMIMSTAVGVFYWENMAPVDWIWMLFLCIISLAGHYLLIRAYEVAQASAIQPFAYLQLPFASFIGVTMFGDNLRTNVVIGAVIVVTAGVFTLIREQLAARKQTKAARAVAGR</sequence>
<evidence type="ECO:0000259" key="2">
    <source>
        <dbReference type="Pfam" id="PF00892"/>
    </source>
</evidence>
<dbReference type="Pfam" id="PF00892">
    <property type="entry name" value="EamA"/>
    <property type="match status" value="2"/>
</dbReference>
<comment type="caution">
    <text evidence="3">The sequence shown here is derived from an EMBL/GenBank/DDBJ whole genome shotgun (WGS) entry which is preliminary data.</text>
</comment>
<accession>A0A251WYW2</accession>
<keyword evidence="1" id="KW-0472">Membrane</keyword>
<feature type="transmembrane region" description="Helical" evidence="1">
    <location>
        <begin position="125"/>
        <end position="142"/>
    </location>
</feature>